<keyword evidence="1" id="KW-0732">Signal</keyword>
<evidence type="ECO:0000313" key="2">
    <source>
        <dbReference type="EMBL" id="KAG8503692.1"/>
    </source>
</evidence>
<dbReference type="PANTHER" id="PTHR37722:SF2">
    <property type="entry name" value="OS01G0167700 PROTEIN"/>
    <property type="match status" value="1"/>
</dbReference>
<proteinExistence type="predicted"/>
<dbReference type="AlphaFoldDB" id="A0A8J6D9S6"/>
<sequence>MALLLSPLFWKLCPLSRGSPVLRQLSIKCQRIQRRSLQVQYPLLILLKSRKQVSVHNFSGIHGYSVQNGICWCRCSTVKLSRRVTMPKKWVQKEVWFMKHMLHFQLKVLTLCYCRISSDDCSLPWNFSRQLNSLKGSNFVLNDIELEVDAMMQDMDVPLGGNPSQLVDIIDSHGNWKPNFSTFFTTCNLTAITEIASALLVTLTFLTT</sequence>
<comment type="caution">
    <text evidence="2">The sequence shown here is derived from an EMBL/GenBank/DDBJ whole genome shotgun (WGS) entry which is preliminary data.</text>
</comment>
<protein>
    <submittedName>
        <fullName evidence="2">Uncharacterized protein</fullName>
    </submittedName>
</protein>
<dbReference type="EMBL" id="JAHUZN010000001">
    <property type="protein sequence ID" value="KAG8503692.1"/>
    <property type="molecule type" value="Genomic_DNA"/>
</dbReference>
<gene>
    <name evidence="2" type="ORF">CXB51_001690</name>
</gene>
<dbReference type="Proteomes" id="UP000701853">
    <property type="component" value="Chromosome 1"/>
</dbReference>
<feature type="signal peptide" evidence="1">
    <location>
        <begin position="1"/>
        <end position="18"/>
    </location>
</feature>
<name>A0A8J6D9S6_9ROSI</name>
<evidence type="ECO:0000313" key="3">
    <source>
        <dbReference type="Proteomes" id="UP000701853"/>
    </source>
</evidence>
<organism evidence="2 3">
    <name type="scientific">Gossypium anomalum</name>
    <dbReference type="NCBI Taxonomy" id="47600"/>
    <lineage>
        <taxon>Eukaryota</taxon>
        <taxon>Viridiplantae</taxon>
        <taxon>Streptophyta</taxon>
        <taxon>Embryophyta</taxon>
        <taxon>Tracheophyta</taxon>
        <taxon>Spermatophyta</taxon>
        <taxon>Magnoliopsida</taxon>
        <taxon>eudicotyledons</taxon>
        <taxon>Gunneridae</taxon>
        <taxon>Pentapetalae</taxon>
        <taxon>rosids</taxon>
        <taxon>malvids</taxon>
        <taxon>Malvales</taxon>
        <taxon>Malvaceae</taxon>
        <taxon>Malvoideae</taxon>
        <taxon>Gossypium</taxon>
    </lineage>
</organism>
<evidence type="ECO:0000256" key="1">
    <source>
        <dbReference type="SAM" id="SignalP"/>
    </source>
</evidence>
<dbReference type="OrthoDB" id="10380320at2759"/>
<reference evidence="2 3" key="1">
    <citation type="journal article" date="2021" name="bioRxiv">
        <title>The Gossypium anomalum genome as a resource for cotton improvement and evolutionary analysis of hybrid incompatibility.</title>
        <authorList>
            <person name="Grover C.E."/>
            <person name="Yuan D."/>
            <person name="Arick M.A."/>
            <person name="Miller E.R."/>
            <person name="Hu G."/>
            <person name="Peterson D.G."/>
            <person name="Wendel J.F."/>
            <person name="Udall J.A."/>
        </authorList>
    </citation>
    <scope>NUCLEOTIDE SEQUENCE [LARGE SCALE GENOMIC DNA]</scope>
    <source>
        <strain evidence="2">JFW-Udall</strain>
        <tissue evidence="2">Leaf</tissue>
    </source>
</reference>
<keyword evidence="3" id="KW-1185">Reference proteome</keyword>
<accession>A0A8J6D9S6</accession>
<dbReference type="PANTHER" id="PTHR37722">
    <property type="entry name" value="OS01G0167700 PROTEIN"/>
    <property type="match status" value="1"/>
</dbReference>
<feature type="chain" id="PRO_5035174676" evidence="1">
    <location>
        <begin position="19"/>
        <end position="208"/>
    </location>
</feature>